<evidence type="ECO:0000256" key="1">
    <source>
        <dbReference type="SAM" id="MobiDB-lite"/>
    </source>
</evidence>
<accession>A0AA39XAG8</accession>
<keyword evidence="3" id="KW-1185">Reference proteome</keyword>
<dbReference type="EMBL" id="JAULSR010000002">
    <property type="protein sequence ID" value="KAK0630324.1"/>
    <property type="molecule type" value="Genomic_DNA"/>
</dbReference>
<evidence type="ECO:0000313" key="3">
    <source>
        <dbReference type="Proteomes" id="UP001174934"/>
    </source>
</evidence>
<comment type="caution">
    <text evidence="2">The sequence shown here is derived from an EMBL/GenBank/DDBJ whole genome shotgun (WGS) entry which is preliminary data.</text>
</comment>
<feature type="region of interest" description="Disordered" evidence="1">
    <location>
        <begin position="232"/>
        <end position="270"/>
    </location>
</feature>
<name>A0AA39XAG8_9PEZI</name>
<organism evidence="2 3">
    <name type="scientific">Bombardia bombarda</name>
    <dbReference type="NCBI Taxonomy" id="252184"/>
    <lineage>
        <taxon>Eukaryota</taxon>
        <taxon>Fungi</taxon>
        <taxon>Dikarya</taxon>
        <taxon>Ascomycota</taxon>
        <taxon>Pezizomycotina</taxon>
        <taxon>Sordariomycetes</taxon>
        <taxon>Sordariomycetidae</taxon>
        <taxon>Sordariales</taxon>
        <taxon>Lasiosphaeriaceae</taxon>
        <taxon>Bombardia</taxon>
    </lineage>
</organism>
<feature type="region of interest" description="Disordered" evidence="1">
    <location>
        <begin position="325"/>
        <end position="349"/>
    </location>
</feature>
<feature type="compositionally biased region" description="Acidic residues" evidence="1">
    <location>
        <begin position="253"/>
        <end position="267"/>
    </location>
</feature>
<feature type="compositionally biased region" description="Polar residues" evidence="1">
    <location>
        <begin position="331"/>
        <end position="347"/>
    </location>
</feature>
<protein>
    <submittedName>
        <fullName evidence="2">Uncharacterized protein</fullName>
    </submittedName>
</protein>
<evidence type="ECO:0000313" key="2">
    <source>
        <dbReference type="EMBL" id="KAK0630324.1"/>
    </source>
</evidence>
<dbReference type="Proteomes" id="UP001174934">
    <property type="component" value="Unassembled WGS sequence"/>
</dbReference>
<reference evidence="2" key="1">
    <citation type="submission" date="2023-06" db="EMBL/GenBank/DDBJ databases">
        <title>Genome-scale phylogeny and comparative genomics of the fungal order Sordariales.</title>
        <authorList>
            <consortium name="Lawrence Berkeley National Laboratory"/>
            <person name="Hensen N."/>
            <person name="Bonometti L."/>
            <person name="Westerberg I."/>
            <person name="Brannstrom I.O."/>
            <person name="Guillou S."/>
            <person name="Cros-Aarteil S."/>
            <person name="Calhoun S."/>
            <person name="Haridas S."/>
            <person name="Kuo A."/>
            <person name="Mondo S."/>
            <person name="Pangilinan J."/>
            <person name="Riley R."/>
            <person name="LaButti K."/>
            <person name="Andreopoulos B."/>
            <person name="Lipzen A."/>
            <person name="Chen C."/>
            <person name="Yanf M."/>
            <person name="Daum C."/>
            <person name="Ng V."/>
            <person name="Clum A."/>
            <person name="Steindorff A."/>
            <person name="Ohm R."/>
            <person name="Martin F."/>
            <person name="Silar P."/>
            <person name="Natvig D."/>
            <person name="Lalanne C."/>
            <person name="Gautier V."/>
            <person name="Ament-velasquez S.L."/>
            <person name="Kruys A."/>
            <person name="Hutchinson M.I."/>
            <person name="Powell A.J."/>
            <person name="Barry K."/>
            <person name="Miller A.N."/>
            <person name="Grigoriev I.V."/>
            <person name="Debuchy R."/>
            <person name="Gladieux P."/>
            <person name="Thoren M.H."/>
            <person name="Johannesson H."/>
        </authorList>
    </citation>
    <scope>NUCLEOTIDE SEQUENCE</scope>
    <source>
        <strain evidence="2">SMH3391-2</strain>
    </source>
</reference>
<proteinExistence type="predicted"/>
<gene>
    <name evidence="2" type="ORF">B0T17DRAFT_506803</name>
</gene>
<sequence length="375" mass="43634">MPRQRRKPRRKIWIATSILSRLLKLILDRRTRSMLQDYLCHLTDHALLLLRAGKDLSHHKTTSLSRPPTSEFWIFSTDIDYLALIEEFSSSWSIVGRYEFCDRRLNTDLRQMKHCADKMAFAVANNGVVYWLRNNQQFRVLSYDELVMFGKWYSEGRLGFVEEEADDVSSAGGNFMGCKTEVFKSGIVYGNCNEFEVVETHEVIEMLNDAQVWIGEPEEMDAVDDDQMAATEHSFDSEEELIEPNEEAHESEEHEETDEPEEYEEAAEPEKLSWTWLEHTSWAGHSWIDENGHMYLLSEDDNKTKIAKGVRLSDNKPQDTWAMMPRPELQSRGTLNGQPSPSLTLTTPEEEKFWPEDMAYYPGQVRWANLDDDEE</sequence>
<dbReference type="AlphaFoldDB" id="A0AA39XAG8"/>